<keyword evidence="4" id="KW-1185">Reference proteome</keyword>
<name>A0A2P6Q6W3_ROSCH</name>
<feature type="region of interest" description="Disordered" evidence="1">
    <location>
        <begin position="52"/>
        <end position="71"/>
    </location>
</feature>
<evidence type="ECO:0000259" key="2">
    <source>
        <dbReference type="Pfam" id="PF14624"/>
    </source>
</evidence>
<dbReference type="InterPro" id="IPR032838">
    <property type="entry name" value="Vwaint_dom"/>
</dbReference>
<organism evidence="3 4">
    <name type="scientific">Rosa chinensis</name>
    <name type="common">China rose</name>
    <dbReference type="NCBI Taxonomy" id="74649"/>
    <lineage>
        <taxon>Eukaryota</taxon>
        <taxon>Viridiplantae</taxon>
        <taxon>Streptophyta</taxon>
        <taxon>Embryophyta</taxon>
        <taxon>Tracheophyta</taxon>
        <taxon>Spermatophyta</taxon>
        <taxon>Magnoliopsida</taxon>
        <taxon>eudicotyledons</taxon>
        <taxon>Gunneridae</taxon>
        <taxon>Pentapetalae</taxon>
        <taxon>rosids</taxon>
        <taxon>fabids</taxon>
        <taxon>Rosales</taxon>
        <taxon>Rosaceae</taxon>
        <taxon>Rosoideae</taxon>
        <taxon>Rosoideae incertae sedis</taxon>
        <taxon>Rosa</taxon>
    </lineage>
</organism>
<sequence length="99" mass="10385">MTSMELYTQTGRAYALAGMSSRMSQRPTTRGNRRASCLSADLVASMRGVHSSVGHDASGANASSVDAPGDSCSPVGAFETPAMVRMVLKSQKRNQSGPF</sequence>
<evidence type="ECO:0000313" key="4">
    <source>
        <dbReference type="Proteomes" id="UP000238479"/>
    </source>
</evidence>
<reference evidence="3 4" key="1">
    <citation type="journal article" date="2018" name="Nat. Genet.">
        <title>The Rosa genome provides new insights in the design of modern roses.</title>
        <authorList>
            <person name="Bendahmane M."/>
        </authorList>
    </citation>
    <scope>NUCLEOTIDE SEQUENCE [LARGE SCALE GENOMIC DNA]</scope>
    <source>
        <strain evidence="4">cv. Old Blush</strain>
    </source>
</reference>
<evidence type="ECO:0000256" key="1">
    <source>
        <dbReference type="SAM" id="MobiDB-lite"/>
    </source>
</evidence>
<dbReference type="Proteomes" id="UP000238479">
    <property type="component" value="Chromosome 5"/>
</dbReference>
<comment type="caution">
    <text evidence="3">The sequence shown here is derived from an EMBL/GenBank/DDBJ whole genome shotgun (WGS) entry which is preliminary data.</text>
</comment>
<proteinExistence type="predicted"/>
<gene>
    <name evidence="3" type="ORF">RchiOBHm_Chr5g0019181</name>
</gene>
<dbReference type="AlphaFoldDB" id="A0A2P6Q6W3"/>
<evidence type="ECO:0000313" key="3">
    <source>
        <dbReference type="EMBL" id="PRQ29931.1"/>
    </source>
</evidence>
<dbReference type="Pfam" id="PF14624">
    <property type="entry name" value="Vwaint"/>
    <property type="match status" value="1"/>
</dbReference>
<dbReference type="EMBL" id="PDCK01000043">
    <property type="protein sequence ID" value="PRQ29931.1"/>
    <property type="molecule type" value="Genomic_DNA"/>
</dbReference>
<protein>
    <submittedName>
        <fullName evidence="3">Putative VWA-Hint protein, Vwaint</fullName>
    </submittedName>
</protein>
<feature type="domain" description="VWA-Hint protein Vwaint" evidence="2">
    <location>
        <begin position="1"/>
        <end position="88"/>
    </location>
</feature>
<dbReference type="Gramene" id="PRQ29931">
    <property type="protein sequence ID" value="PRQ29931"/>
    <property type="gene ID" value="RchiOBHm_Chr5g0019181"/>
</dbReference>
<accession>A0A2P6Q6W3</accession>